<organism evidence="1 2">
    <name type="scientific">Pistacia atlantica</name>
    <dbReference type="NCBI Taxonomy" id="434234"/>
    <lineage>
        <taxon>Eukaryota</taxon>
        <taxon>Viridiplantae</taxon>
        <taxon>Streptophyta</taxon>
        <taxon>Embryophyta</taxon>
        <taxon>Tracheophyta</taxon>
        <taxon>Spermatophyta</taxon>
        <taxon>Magnoliopsida</taxon>
        <taxon>eudicotyledons</taxon>
        <taxon>Gunneridae</taxon>
        <taxon>Pentapetalae</taxon>
        <taxon>rosids</taxon>
        <taxon>malvids</taxon>
        <taxon>Sapindales</taxon>
        <taxon>Anacardiaceae</taxon>
        <taxon>Pistacia</taxon>
    </lineage>
</organism>
<dbReference type="EMBL" id="CM047909">
    <property type="protein sequence ID" value="KAJ0079616.1"/>
    <property type="molecule type" value="Genomic_DNA"/>
</dbReference>
<evidence type="ECO:0000313" key="2">
    <source>
        <dbReference type="Proteomes" id="UP001164250"/>
    </source>
</evidence>
<comment type="caution">
    <text evidence="1">The sequence shown here is derived from an EMBL/GenBank/DDBJ whole genome shotgun (WGS) entry which is preliminary data.</text>
</comment>
<reference evidence="2" key="1">
    <citation type="journal article" date="2023" name="G3 (Bethesda)">
        <title>Genome assembly and association tests identify interacting loci associated with vigor, precocity, and sex in interspecific pistachio rootstocks.</title>
        <authorList>
            <person name="Palmer W."/>
            <person name="Jacygrad E."/>
            <person name="Sagayaradj S."/>
            <person name="Cavanaugh K."/>
            <person name="Han R."/>
            <person name="Bertier L."/>
            <person name="Beede B."/>
            <person name="Kafkas S."/>
            <person name="Golino D."/>
            <person name="Preece J."/>
            <person name="Michelmore R."/>
        </authorList>
    </citation>
    <scope>NUCLEOTIDE SEQUENCE [LARGE SCALE GENOMIC DNA]</scope>
</reference>
<evidence type="ECO:0000313" key="1">
    <source>
        <dbReference type="EMBL" id="KAJ0079616.1"/>
    </source>
</evidence>
<name>A0ACC1A077_9ROSI</name>
<proteinExistence type="predicted"/>
<sequence>MGDELSQSEPPSTETIFKGFLKRASKDPEVPKLERKFDLYREKYGTSLGFSYSLSVPKKKRSDSSGSPTEYMSDGSSQSEVLTVETIIAVDKEKNGSTLGFLYSVSVPKKKRSVRKKRSVIIPQVVPKKKRSDSTGSSIEYMSDESSQSEPPRQPVLEVEVEPPMPKRFKAIIGRMSGSDIRFVIEKALTETDLQQQSNRLSLPRKQVKTDSFLTNEEKDILDAKEQNGIGVLLVTPCEKSVRVKLKKWRMSNGFIYAIIGAWVKQVVDDADNRLEVGKMVRLWSFRNRNMLSQHSQLCFVLDCD</sequence>
<dbReference type="Proteomes" id="UP001164250">
    <property type="component" value="Chromosome 13"/>
</dbReference>
<accession>A0ACC1A077</accession>
<gene>
    <name evidence="1" type="ORF">Patl1_23096</name>
</gene>
<keyword evidence="2" id="KW-1185">Reference proteome</keyword>
<protein>
    <submittedName>
        <fullName evidence="1">Uncharacterized protein</fullName>
    </submittedName>
</protein>